<evidence type="ECO:0000313" key="2">
    <source>
        <dbReference type="EMBL" id="EBO6372402.1"/>
    </source>
</evidence>
<evidence type="ECO:0000313" key="3">
    <source>
        <dbReference type="EMBL" id="EBQ8522417.1"/>
    </source>
</evidence>
<organism evidence="2">
    <name type="scientific">Salmonella enterica</name>
    <name type="common">Salmonella choleraesuis</name>
    <dbReference type="NCBI Taxonomy" id="28901"/>
    <lineage>
        <taxon>Bacteria</taxon>
        <taxon>Pseudomonadati</taxon>
        <taxon>Pseudomonadota</taxon>
        <taxon>Gammaproteobacteria</taxon>
        <taxon>Enterobacterales</taxon>
        <taxon>Enterobacteriaceae</taxon>
        <taxon>Salmonella</taxon>
    </lineage>
</organism>
<feature type="region of interest" description="Disordered" evidence="1">
    <location>
        <begin position="148"/>
        <end position="169"/>
    </location>
</feature>
<proteinExistence type="predicted"/>
<dbReference type="EMBL" id="AAGJDN010000021">
    <property type="protein sequence ID" value="EBO6372402.1"/>
    <property type="molecule type" value="Genomic_DNA"/>
</dbReference>
<accession>A0A5U1A6Z7</accession>
<evidence type="ECO:0008006" key="4">
    <source>
        <dbReference type="Google" id="ProtNLM"/>
    </source>
</evidence>
<sequence>MSQQAVTSSTEDIISADIDTLRSQIQLLQKRTAGDDLSKRLFESTLATADNLVNDINQLLDAGASDYNALVDQFEEFQRVVNASLISFSHATGMSATAETLGEIITEYAEQHKREIGTLEASLQQANTLRAAAESDLRRYKKDFPSSLAKRLDDSERDNRSLKRERRELKERVSELNKVSIKYQGENVSLRKKLASAQAIIEKLKSECSQLGYDLNRACGMPERPESFPLMYDGRDAVAYIHEYPHGLVAETGQRGESLLTANYHLQIRTNRLLTMDVIPSVWGTPLYYRMPEFAKDWNNDIDECLHNKIMAYLEEDYPRLHRRIMDAKDAPVDELKMRPETMEGIKDAGFDTVFSVACIPSNFHDELPFMQGDCRQEIIDSCRVWANEWDKKNGGVEDLYGR</sequence>
<dbReference type="AlphaFoldDB" id="A0A5U1A6Z7"/>
<gene>
    <name evidence="3" type="ORF">B6G93_10615</name>
    <name evidence="2" type="ORF">DWC72_17460</name>
</gene>
<dbReference type="EMBL" id="AAGQIV010000017">
    <property type="protein sequence ID" value="EBQ8522417.1"/>
    <property type="molecule type" value="Genomic_DNA"/>
</dbReference>
<protein>
    <recommendedName>
        <fullName evidence="4">Morphogenetic protein</fullName>
    </recommendedName>
</protein>
<dbReference type="RefSeq" id="WP_064198747.1">
    <property type="nucleotide sequence ID" value="NZ_JAILUG010000021.1"/>
</dbReference>
<name>A0A5U1A6Z7_SALER</name>
<reference evidence="2" key="1">
    <citation type="submission" date="2018-07" db="EMBL/GenBank/DDBJ databases">
        <authorList>
            <consortium name="PulseNet: The National Subtyping Network for Foodborne Disease Surveillance"/>
            <person name="Tarr C.L."/>
            <person name="Trees E."/>
            <person name="Katz L.S."/>
            <person name="Carleton-Romer H.A."/>
            <person name="Stroika S."/>
            <person name="Kucerova Z."/>
            <person name="Roache K.F."/>
            <person name="Sabol A.L."/>
            <person name="Besser J."/>
            <person name="Gerner-Smidt P."/>
        </authorList>
    </citation>
    <scope>NUCLEOTIDE SEQUENCE</scope>
    <source>
        <strain evidence="3">PNUSAS009347</strain>
        <strain evidence="2">PNUSAS047157</strain>
    </source>
</reference>
<comment type="caution">
    <text evidence="2">The sequence shown here is derived from an EMBL/GenBank/DDBJ whole genome shotgun (WGS) entry which is preliminary data.</text>
</comment>
<evidence type="ECO:0000256" key="1">
    <source>
        <dbReference type="SAM" id="MobiDB-lite"/>
    </source>
</evidence>